<dbReference type="Proteomes" id="UP001646157">
    <property type="component" value="Unassembled WGS sequence"/>
</dbReference>
<dbReference type="RefSeq" id="WP_205174465.1">
    <property type="nucleotide sequence ID" value="NZ_JAFBDZ010000004.1"/>
</dbReference>
<evidence type="ECO:0008006" key="5">
    <source>
        <dbReference type="Google" id="ProtNLM"/>
    </source>
</evidence>
<protein>
    <recommendedName>
        <fullName evidence="5">Lipoprotein</fullName>
    </recommendedName>
</protein>
<keyword evidence="2" id="KW-0732">Signal</keyword>
<accession>A0ABS2NHD7</accession>
<organism evidence="3 4">
    <name type="scientific">Rossellomorea pakistanensis</name>
    <dbReference type="NCBI Taxonomy" id="992288"/>
    <lineage>
        <taxon>Bacteria</taxon>
        <taxon>Bacillati</taxon>
        <taxon>Bacillota</taxon>
        <taxon>Bacilli</taxon>
        <taxon>Bacillales</taxon>
        <taxon>Bacillaceae</taxon>
        <taxon>Rossellomorea</taxon>
    </lineage>
</organism>
<evidence type="ECO:0000256" key="2">
    <source>
        <dbReference type="SAM" id="SignalP"/>
    </source>
</evidence>
<feature type="signal peptide" evidence="2">
    <location>
        <begin position="1"/>
        <end position="21"/>
    </location>
</feature>
<name>A0ABS2NHD7_9BACI</name>
<evidence type="ECO:0000313" key="4">
    <source>
        <dbReference type="Proteomes" id="UP001646157"/>
    </source>
</evidence>
<keyword evidence="4" id="KW-1185">Reference proteome</keyword>
<proteinExistence type="predicted"/>
<feature type="chain" id="PRO_5047250747" description="Lipoprotein" evidence="2">
    <location>
        <begin position="22"/>
        <end position="167"/>
    </location>
</feature>
<sequence>MKVFIKTGFILILCVCLVACGLGNEENKTQGAKENESEGKSDSESEVPTFTPLETDVIQKGEDVQNLESMDQFVEDSKAEKESEIRYVVFEPNSDVPMAVYTLKSRIDKEAGESWVEISRDWNYDQEGQDLIEPQQCSGVSKDMERGAYYLNECFHKWEVMLMPIGG</sequence>
<evidence type="ECO:0000256" key="1">
    <source>
        <dbReference type="SAM" id="MobiDB-lite"/>
    </source>
</evidence>
<gene>
    <name evidence="3" type="ORF">JOC86_003844</name>
</gene>
<comment type="caution">
    <text evidence="3">The sequence shown here is derived from an EMBL/GenBank/DDBJ whole genome shotgun (WGS) entry which is preliminary data.</text>
</comment>
<dbReference type="EMBL" id="JAFBDZ010000004">
    <property type="protein sequence ID" value="MBM7587271.1"/>
    <property type="molecule type" value="Genomic_DNA"/>
</dbReference>
<evidence type="ECO:0000313" key="3">
    <source>
        <dbReference type="EMBL" id="MBM7587271.1"/>
    </source>
</evidence>
<feature type="compositionally biased region" description="Basic and acidic residues" evidence="1">
    <location>
        <begin position="28"/>
        <end position="43"/>
    </location>
</feature>
<reference evidence="3 4" key="1">
    <citation type="submission" date="2021-01" db="EMBL/GenBank/DDBJ databases">
        <title>Genomic Encyclopedia of Type Strains, Phase IV (KMG-IV): sequencing the most valuable type-strain genomes for metagenomic binning, comparative biology and taxonomic classification.</title>
        <authorList>
            <person name="Goeker M."/>
        </authorList>
    </citation>
    <scope>NUCLEOTIDE SEQUENCE [LARGE SCALE GENOMIC DNA]</scope>
    <source>
        <strain evidence="3 4">DSM 24834</strain>
    </source>
</reference>
<feature type="region of interest" description="Disordered" evidence="1">
    <location>
        <begin position="28"/>
        <end position="55"/>
    </location>
</feature>